<dbReference type="InterPro" id="IPR011706">
    <property type="entry name" value="Cu-oxidase_C"/>
</dbReference>
<keyword evidence="6" id="KW-1185">Reference proteome</keyword>
<dbReference type="InterPro" id="IPR008972">
    <property type="entry name" value="Cupredoxin"/>
</dbReference>
<dbReference type="AlphaFoldDB" id="A0A5Q0BQC8"/>
<protein>
    <submittedName>
        <fullName evidence="5">Multicopper oxidase domain-containing protein</fullName>
    </submittedName>
</protein>
<name>A0A5Q0BQC8_9GAMM</name>
<dbReference type="RefSeq" id="WP_153250255.1">
    <property type="nucleotide sequence ID" value="NZ_CP044205.1"/>
</dbReference>
<keyword evidence="1" id="KW-0479">Metal-binding</keyword>
<dbReference type="InterPro" id="IPR002355">
    <property type="entry name" value="Cu_oxidase_Cu_BS"/>
</dbReference>
<dbReference type="InterPro" id="IPR011707">
    <property type="entry name" value="Cu-oxidase-like_N"/>
</dbReference>
<dbReference type="InterPro" id="IPR033138">
    <property type="entry name" value="Cu_oxidase_CS"/>
</dbReference>
<evidence type="ECO:0000259" key="4">
    <source>
        <dbReference type="Pfam" id="PF07732"/>
    </source>
</evidence>
<dbReference type="KEGG" id="mmob:F6R98_17975"/>
<feature type="domain" description="Plastocyanin-like" evidence="3">
    <location>
        <begin position="559"/>
        <end position="694"/>
    </location>
</feature>
<evidence type="ECO:0000313" key="6">
    <source>
        <dbReference type="Proteomes" id="UP000325755"/>
    </source>
</evidence>
<evidence type="ECO:0000256" key="1">
    <source>
        <dbReference type="ARBA" id="ARBA00022723"/>
    </source>
</evidence>
<proteinExistence type="predicted"/>
<dbReference type="OrthoDB" id="9757546at2"/>
<reference evidence="5 6" key="1">
    <citation type="submission" date="2019-09" db="EMBL/GenBank/DDBJ databases">
        <title>Ecophysiology of the spiral-shaped methanotroph Methylospira mobilis as revealed by the complete genome sequence.</title>
        <authorList>
            <person name="Oshkin I.Y."/>
            <person name="Dedysh S.N."/>
            <person name="Miroshnikov K."/>
            <person name="Danilova O.V."/>
            <person name="Hakobyan A."/>
            <person name="Liesack W."/>
        </authorList>
    </citation>
    <scope>NUCLEOTIDE SEQUENCE [LARGE SCALE GENOMIC DNA]</scope>
    <source>
        <strain evidence="5 6">Shm1</strain>
    </source>
</reference>
<dbReference type="PROSITE" id="PS00079">
    <property type="entry name" value="MULTICOPPER_OXIDASE1"/>
    <property type="match status" value="1"/>
</dbReference>
<dbReference type="Pfam" id="PF07731">
    <property type="entry name" value="Cu-oxidase_2"/>
    <property type="match status" value="1"/>
</dbReference>
<dbReference type="GO" id="GO:0005507">
    <property type="term" value="F:copper ion binding"/>
    <property type="evidence" value="ECO:0007669"/>
    <property type="project" value="InterPro"/>
</dbReference>
<accession>A0A5Q0BQC8</accession>
<keyword evidence="2" id="KW-0560">Oxidoreductase</keyword>
<dbReference type="InterPro" id="IPR045087">
    <property type="entry name" value="Cu-oxidase_fam"/>
</dbReference>
<evidence type="ECO:0000259" key="3">
    <source>
        <dbReference type="Pfam" id="PF07731"/>
    </source>
</evidence>
<dbReference type="PANTHER" id="PTHR48267:SF1">
    <property type="entry name" value="BILIRUBIN OXIDASE"/>
    <property type="match status" value="1"/>
</dbReference>
<dbReference type="Pfam" id="PF07732">
    <property type="entry name" value="Cu-oxidase_3"/>
    <property type="match status" value="1"/>
</dbReference>
<dbReference type="SUPFAM" id="SSF49503">
    <property type="entry name" value="Cupredoxins"/>
    <property type="match status" value="3"/>
</dbReference>
<dbReference type="PANTHER" id="PTHR48267">
    <property type="entry name" value="CUPREDOXIN SUPERFAMILY PROTEIN"/>
    <property type="match status" value="1"/>
</dbReference>
<evidence type="ECO:0000313" key="5">
    <source>
        <dbReference type="EMBL" id="QFY44288.1"/>
    </source>
</evidence>
<dbReference type="EMBL" id="CP044205">
    <property type="protein sequence ID" value="QFY44288.1"/>
    <property type="molecule type" value="Genomic_DNA"/>
</dbReference>
<dbReference type="InParanoid" id="A0A5Q0BQC8"/>
<dbReference type="Proteomes" id="UP000325755">
    <property type="component" value="Chromosome"/>
</dbReference>
<organism evidence="5 6">
    <name type="scientific">Candidatus Methylospira mobilis</name>
    <dbReference type="NCBI Taxonomy" id="1808979"/>
    <lineage>
        <taxon>Bacteria</taxon>
        <taxon>Pseudomonadati</taxon>
        <taxon>Pseudomonadota</taxon>
        <taxon>Gammaproteobacteria</taxon>
        <taxon>Methylococcales</taxon>
        <taxon>Methylococcaceae</taxon>
        <taxon>Candidatus Methylospira</taxon>
    </lineage>
</organism>
<feature type="domain" description="Plastocyanin-like" evidence="4">
    <location>
        <begin position="126"/>
        <end position="201"/>
    </location>
</feature>
<gene>
    <name evidence="5" type="ORF">F6R98_17975</name>
</gene>
<dbReference type="PROSITE" id="PS00080">
    <property type="entry name" value="MULTICOPPER_OXIDASE2"/>
    <property type="match status" value="1"/>
</dbReference>
<evidence type="ECO:0000256" key="2">
    <source>
        <dbReference type="ARBA" id="ARBA00023002"/>
    </source>
</evidence>
<sequence>MFQNHLPIGEFDIYNAKKDETVDIHIHVRKAKLSDNPNNDPPMDNVWRYIRKGSKEDGHGLLPVNLGPILNVNRNAPLNVHWNNDLSSGSMQGMPDMGNPGYLQSPPINPVPMDYMMPGMNGSVGTVAHLHGAKVLPGADGWPLTPLSFPCNPYGFPTSATYHYPNDQRACMLWFHDHGMDNTGPQVYAGLAGLYFVRDESDASLFDLIGGAAQEIPLVIQDRMVDCDYCCVDYLTGRPVNPADKTFDRPEFLGETIFVNGRAWPHHELSRKVYRLRVLNGSNARTYALALIDPNPWASTPIPSQPEVWHSDLLTVIGNDGGLLPVSKTLAATDYILLAPGERLDLLLDLTGVDPAVTGKLRLVNLAVNSLHNGDWPEAIFQTENDINTSASPAYVAASILKPVPSDAYDRTPLASITGIKQANILQFCLKDDPKVKAAALDRAKLDQILHAHADEDGFFWDGKLLTLPAGKTVARNRLVLLMNNTSQLNGASPYSGVDWQDTQIWEMQATGGGAPFAIPFYVDLTSANPAPGNPVAGQNYKVARATFFDPKTENQTISPQNPHYPALQPSSIKPAAGSYERWYVANIGNQQPLSAAIITQGGPAVPDMHPFHMHLVNFVVQRRFVLNPTSNGFVPVSHANTFDNEARHDTVRIQSNELLELLVYFPPGYSGRYPYHCHLVEHEDMGMMLHFEVS</sequence>
<dbReference type="GO" id="GO:0016491">
    <property type="term" value="F:oxidoreductase activity"/>
    <property type="evidence" value="ECO:0007669"/>
    <property type="project" value="UniProtKB-KW"/>
</dbReference>
<dbReference type="Gene3D" id="2.60.40.420">
    <property type="entry name" value="Cupredoxins - blue copper proteins"/>
    <property type="match status" value="3"/>
</dbReference>